<gene>
    <name evidence="1" type="ORF">L6452_31453</name>
</gene>
<dbReference type="EMBL" id="CM042057">
    <property type="protein sequence ID" value="KAI3691653.1"/>
    <property type="molecule type" value="Genomic_DNA"/>
</dbReference>
<sequence>MSVLLYYLILHLCVSMHACNSRHLGVFPKEPGKEFRLFSKIPDIMAEIEGRKVDENNMEPKEFKFEFLSDQQKNMDKGSTDIKVKISQEETKMEGWKNRARSTMEYSKQQDSKETINDSKGNNVTEDVVAMDYAQPHRKPPIHNLKP</sequence>
<keyword evidence="2" id="KW-1185">Reference proteome</keyword>
<name>A0ACB8Z2R7_ARCLA</name>
<dbReference type="Proteomes" id="UP001055879">
    <property type="component" value="Linkage Group LG11"/>
</dbReference>
<reference evidence="1 2" key="2">
    <citation type="journal article" date="2022" name="Mol. Ecol. Resour.">
        <title>The genomes of chicory, endive, great burdock and yacon provide insights into Asteraceae paleo-polyploidization history and plant inulin production.</title>
        <authorList>
            <person name="Fan W."/>
            <person name="Wang S."/>
            <person name="Wang H."/>
            <person name="Wang A."/>
            <person name="Jiang F."/>
            <person name="Liu H."/>
            <person name="Zhao H."/>
            <person name="Xu D."/>
            <person name="Zhang Y."/>
        </authorList>
    </citation>
    <scope>NUCLEOTIDE SEQUENCE [LARGE SCALE GENOMIC DNA]</scope>
    <source>
        <strain evidence="2">cv. Niubang</strain>
    </source>
</reference>
<accession>A0ACB8Z2R7</accession>
<protein>
    <submittedName>
        <fullName evidence="1">Uncharacterized protein</fullName>
    </submittedName>
</protein>
<organism evidence="1 2">
    <name type="scientific">Arctium lappa</name>
    <name type="common">Greater burdock</name>
    <name type="synonym">Lappa major</name>
    <dbReference type="NCBI Taxonomy" id="4217"/>
    <lineage>
        <taxon>Eukaryota</taxon>
        <taxon>Viridiplantae</taxon>
        <taxon>Streptophyta</taxon>
        <taxon>Embryophyta</taxon>
        <taxon>Tracheophyta</taxon>
        <taxon>Spermatophyta</taxon>
        <taxon>Magnoliopsida</taxon>
        <taxon>eudicotyledons</taxon>
        <taxon>Gunneridae</taxon>
        <taxon>Pentapetalae</taxon>
        <taxon>asterids</taxon>
        <taxon>campanulids</taxon>
        <taxon>Asterales</taxon>
        <taxon>Asteraceae</taxon>
        <taxon>Carduoideae</taxon>
        <taxon>Cardueae</taxon>
        <taxon>Arctiinae</taxon>
        <taxon>Arctium</taxon>
    </lineage>
</organism>
<comment type="caution">
    <text evidence="1">The sequence shown here is derived from an EMBL/GenBank/DDBJ whole genome shotgun (WGS) entry which is preliminary data.</text>
</comment>
<evidence type="ECO:0000313" key="2">
    <source>
        <dbReference type="Proteomes" id="UP001055879"/>
    </source>
</evidence>
<proteinExistence type="predicted"/>
<reference evidence="2" key="1">
    <citation type="journal article" date="2022" name="Mol. Ecol. Resour.">
        <title>The genomes of chicory, endive, great burdock and yacon provide insights into Asteraceae palaeo-polyploidization history and plant inulin production.</title>
        <authorList>
            <person name="Fan W."/>
            <person name="Wang S."/>
            <person name="Wang H."/>
            <person name="Wang A."/>
            <person name="Jiang F."/>
            <person name="Liu H."/>
            <person name="Zhao H."/>
            <person name="Xu D."/>
            <person name="Zhang Y."/>
        </authorList>
    </citation>
    <scope>NUCLEOTIDE SEQUENCE [LARGE SCALE GENOMIC DNA]</scope>
    <source>
        <strain evidence="2">cv. Niubang</strain>
    </source>
</reference>
<evidence type="ECO:0000313" key="1">
    <source>
        <dbReference type="EMBL" id="KAI3691653.1"/>
    </source>
</evidence>